<feature type="domain" description="DUF7805" evidence="2">
    <location>
        <begin position="448"/>
        <end position="616"/>
    </location>
</feature>
<evidence type="ECO:0000256" key="1">
    <source>
        <dbReference type="SAM" id="Phobius"/>
    </source>
</evidence>
<dbReference type="InterPro" id="IPR053207">
    <property type="entry name" value="Non-NMDA_GluR_Accessory"/>
</dbReference>
<dbReference type="InterPro" id="IPR056707">
    <property type="entry name" value="DUF7805"/>
</dbReference>
<evidence type="ECO:0000313" key="3">
    <source>
        <dbReference type="EMBL" id="KAL0272396.1"/>
    </source>
</evidence>
<dbReference type="EMBL" id="JARGDH010000003">
    <property type="protein sequence ID" value="KAL0272396.1"/>
    <property type="molecule type" value="Genomic_DNA"/>
</dbReference>
<proteinExistence type="predicted"/>
<protein>
    <recommendedName>
        <fullName evidence="2">DUF7805 domain-containing protein</fullName>
    </recommendedName>
</protein>
<dbReference type="Pfam" id="PF25090">
    <property type="entry name" value="DUF7805"/>
    <property type="match status" value="1"/>
</dbReference>
<keyword evidence="1" id="KW-0472">Membrane</keyword>
<keyword evidence="1" id="KW-0812">Transmembrane</keyword>
<gene>
    <name evidence="3" type="ORF">PYX00_005379</name>
</gene>
<comment type="caution">
    <text evidence="3">The sequence shown here is derived from an EMBL/GenBank/DDBJ whole genome shotgun (WGS) entry which is preliminary data.</text>
</comment>
<feature type="transmembrane region" description="Helical" evidence="1">
    <location>
        <begin position="671"/>
        <end position="693"/>
    </location>
</feature>
<dbReference type="AlphaFoldDB" id="A0AAW2HSD0"/>
<accession>A0AAW2HSD0</accession>
<dbReference type="InterPro" id="IPR035914">
    <property type="entry name" value="Sperma_CUB_dom_sf"/>
</dbReference>
<dbReference type="Gene3D" id="2.60.120.290">
    <property type="entry name" value="Spermadhesin, CUB domain"/>
    <property type="match status" value="2"/>
</dbReference>
<name>A0AAW2HSD0_9NEOP</name>
<organism evidence="3">
    <name type="scientific">Menopon gallinae</name>
    <name type="common">poultry shaft louse</name>
    <dbReference type="NCBI Taxonomy" id="328185"/>
    <lineage>
        <taxon>Eukaryota</taxon>
        <taxon>Metazoa</taxon>
        <taxon>Ecdysozoa</taxon>
        <taxon>Arthropoda</taxon>
        <taxon>Hexapoda</taxon>
        <taxon>Insecta</taxon>
        <taxon>Pterygota</taxon>
        <taxon>Neoptera</taxon>
        <taxon>Paraneoptera</taxon>
        <taxon>Psocodea</taxon>
        <taxon>Troctomorpha</taxon>
        <taxon>Phthiraptera</taxon>
        <taxon>Amblycera</taxon>
        <taxon>Menoponidae</taxon>
        <taxon>Menopon</taxon>
    </lineage>
</organism>
<reference evidence="3" key="1">
    <citation type="journal article" date="2024" name="Gigascience">
        <title>Chromosome-level genome of the poultry shaft louse Menopon gallinae provides insight into the host-switching and adaptive evolution of parasitic lice.</title>
        <authorList>
            <person name="Xu Y."/>
            <person name="Ma L."/>
            <person name="Liu S."/>
            <person name="Liang Y."/>
            <person name="Liu Q."/>
            <person name="He Z."/>
            <person name="Tian L."/>
            <person name="Duan Y."/>
            <person name="Cai W."/>
            <person name="Li H."/>
            <person name="Song F."/>
        </authorList>
    </citation>
    <scope>NUCLEOTIDE SEQUENCE</scope>
    <source>
        <strain evidence="3">Cailab_2023a</strain>
    </source>
</reference>
<keyword evidence="1" id="KW-1133">Transmembrane helix</keyword>
<evidence type="ECO:0000259" key="2">
    <source>
        <dbReference type="Pfam" id="PF25090"/>
    </source>
</evidence>
<dbReference type="GO" id="GO:0005886">
    <property type="term" value="C:plasma membrane"/>
    <property type="evidence" value="ECO:0007669"/>
    <property type="project" value="TreeGrafter"/>
</dbReference>
<dbReference type="PANTHER" id="PTHR47537">
    <property type="entry name" value="CUBILIN"/>
    <property type="match status" value="1"/>
</dbReference>
<dbReference type="PANTHER" id="PTHR47537:SF4">
    <property type="entry name" value="GH12701P"/>
    <property type="match status" value="1"/>
</dbReference>
<dbReference type="SUPFAM" id="SSF49854">
    <property type="entry name" value="Spermadhesin, CUB domain"/>
    <property type="match status" value="1"/>
</dbReference>
<sequence length="724" mass="82207">MSPVYDGYTTRDPVLLKFCGNGEPVPETISSGPELLVEFSTSPYGTFLYPTPSQSLHGFQLEVKVYFVDQDSPFFTRNKRCEFNLRGTGKGVLESPHHTLSPNTTCSYYLEGTDAPKPTPTFRPTPGRYPIQYDPKYWQRQTPPPSPPPPIRYRVWLSVLKFSVSPPRDKSEEDCAVQLQVWDGNLREACGDVFCDKEKGRVHVLPTTLSTKKANATLVAQYCRNHIPKTCDHSLLSNQTRYPRPCTIAESFLSSGNSMTLQLKMVDSTALRSVSFKALYEFVDLHQDGEPFGTGPCSRKFVSRSHDNVHSFAQKFQSPRDVFLFGRGGNTNLSCVYRFEGQKGERVKLNIQNLATGSRPCRSLYHRDINRVRCHGNATAAVRIYEYPWVDSLGVPRDCLCSDGDGITPFSFTSSTHIVELRFDLLYMNASDDFRNLHFEGSWEFVRQTVCTREQREKGPSGEIHFQSPSRTPDDINCEFQPWIIEPSSGKFLYVKVKGIFIEKDLITYEDVVNNVSIASKTPKCETKNRILIYSGRSVYAVVCPQPSGADKHRSAEVFSEGWVINESEHTPESVLMVMDAEKRNRILRARNVIVEYLGKETGSYRVQWLELSRRKPVLPPEGYVMKDCFHRCPELDACINSSLWCDGVSHCPSGYDESIRHCYEIFQLPALYLAFGAIGMICLLCAACIVLYRSCRRRAKRRQCRLKTLPSDSSVFEDKEVIC</sequence>